<dbReference type="RefSeq" id="WP_276657879.1">
    <property type="nucleotide sequence ID" value="NZ_SSFD01000101.1"/>
</dbReference>
<comment type="caution">
    <text evidence="2">The sequence shown here is derived from an EMBL/GenBank/DDBJ whole genome shotgun (WGS) entry which is preliminary data.</text>
</comment>
<evidence type="ECO:0000313" key="2">
    <source>
        <dbReference type="EMBL" id="TXH86748.1"/>
    </source>
</evidence>
<evidence type="ECO:0000259" key="1">
    <source>
        <dbReference type="Pfam" id="PF03372"/>
    </source>
</evidence>
<proteinExistence type="predicted"/>
<dbReference type="InterPro" id="IPR051916">
    <property type="entry name" value="GPI-anchor_lipid_remodeler"/>
</dbReference>
<reference evidence="2 3" key="1">
    <citation type="submission" date="2018-09" db="EMBL/GenBank/DDBJ databases">
        <title>Metagenome Assembled Genomes from an Advanced Water Purification Facility.</title>
        <authorList>
            <person name="Stamps B.W."/>
            <person name="Spear J.R."/>
        </authorList>
    </citation>
    <scope>NUCLEOTIDE SEQUENCE [LARGE SCALE GENOMIC DNA]</scope>
    <source>
        <strain evidence="2">Bin_27_1</strain>
    </source>
</reference>
<organism evidence="2 3">
    <name type="scientific">Thauera aminoaromatica</name>
    <dbReference type="NCBI Taxonomy" id="164330"/>
    <lineage>
        <taxon>Bacteria</taxon>
        <taxon>Pseudomonadati</taxon>
        <taxon>Pseudomonadota</taxon>
        <taxon>Betaproteobacteria</taxon>
        <taxon>Rhodocyclales</taxon>
        <taxon>Zoogloeaceae</taxon>
        <taxon>Thauera</taxon>
    </lineage>
</organism>
<dbReference type="GO" id="GO:0006506">
    <property type="term" value="P:GPI anchor biosynthetic process"/>
    <property type="evidence" value="ECO:0007669"/>
    <property type="project" value="TreeGrafter"/>
</dbReference>
<keyword evidence="2" id="KW-0255">Endonuclease</keyword>
<keyword evidence="2" id="KW-0540">Nuclease</keyword>
<dbReference type="PANTHER" id="PTHR14859">
    <property type="entry name" value="CALCOFLUOR WHITE HYPERSENSITIVE PROTEIN PRECURSOR"/>
    <property type="match status" value="1"/>
</dbReference>
<name>A0A5C7SSB1_THASP</name>
<dbReference type="SUPFAM" id="SSF56219">
    <property type="entry name" value="DNase I-like"/>
    <property type="match status" value="1"/>
</dbReference>
<feature type="domain" description="Endonuclease/exonuclease/phosphatase" evidence="1">
    <location>
        <begin position="15"/>
        <end position="292"/>
    </location>
</feature>
<dbReference type="EMBL" id="SSFD01000101">
    <property type="protein sequence ID" value="TXH86748.1"/>
    <property type="molecule type" value="Genomic_DNA"/>
</dbReference>
<accession>A0A5C7SSB1</accession>
<protein>
    <submittedName>
        <fullName evidence="2">Endonuclease</fullName>
    </submittedName>
</protein>
<keyword evidence="2" id="KW-0378">Hydrolase</keyword>
<dbReference type="Proteomes" id="UP000321192">
    <property type="component" value="Unassembled WGS sequence"/>
</dbReference>
<dbReference type="InterPro" id="IPR005135">
    <property type="entry name" value="Endo/exonuclease/phosphatase"/>
</dbReference>
<gene>
    <name evidence="2" type="ORF">E6Q80_07085</name>
</gene>
<dbReference type="AlphaFoldDB" id="A0A5C7SSB1"/>
<dbReference type="GO" id="GO:0004519">
    <property type="term" value="F:endonuclease activity"/>
    <property type="evidence" value="ECO:0007669"/>
    <property type="project" value="UniProtKB-KW"/>
</dbReference>
<evidence type="ECO:0000313" key="3">
    <source>
        <dbReference type="Proteomes" id="UP000321192"/>
    </source>
</evidence>
<dbReference type="Gene3D" id="3.60.10.10">
    <property type="entry name" value="Endonuclease/exonuclease/phosphatase"/>
    <property type="match status" value="1"/>
</dbReference>
<sequence>MKKSIGQRQRGIRLLSWNIQWGRGADGRVDLARTREAIRAAGPLDLICLQEVASNFPGLAGGAHEDEPAFFAEACADFEPVFGAGMDVPDGDGGRARFGNLLLSRLPVGQVFRHLLPSPADPACPAMQRVCVEAVVEAPWGPLRVMSTHLEYYSARQRRAQVEALRALQAQAADLARLPAAGKESNPAFAARPRPASAVLCGDFNCEPGSAEYLALQRPLPASELAPDAERPHWVDAWAVAHGARAHAPSVGLHGAEWPDRSYCCDFFFVTADLAPRVRAVEVLADTAASDHQPVVLELGA</sequence>
<dbReference type="Pfam" id="PF03372">
    <property type="entry name" value="Exo_endo_phos"/>
    <property type="match status" value="1"/>
</dbReference>
<dbReference type="PANTHER" id="PTHR14859:SF0">
    <property type="entry name" value="ENDONUCLEASE_EXONUCLEASE_PHOSPHATASE FAMILY PROTEIN, EXPRESSED"/>
    <property type="match status" value="1"/>
</dbReference>
<dbReference type="InterPro" id="IPR036691">
    <property type="entry name" value="Endo/exonu/phosph_ase_sf"/>
</dbReference>
<dbReference type="GO" id="GO:0016020">
    <property type="term" value="C:membrane"/>
    <property type="evidence" value="ECO:0007669"/>
    <property type="project" value="GOC"/>
</dbReference>